<dbReference type="RefSeq" id="WP_076369100.1">
    <property type="nucleotide sequence ID" value="NZ_FTMX01000005.1"/>
</dbReference>
<protein>
    <submittedName>
        <fullName evidence="1">Uncharacterized protein</fullName>
    </submittedName>
</protein>
<dbReference type="EMBL" id="FTMX01000005">
    <property type="protein sequence ID" value="SIR68672.1"/>
    <property type="molecule type" value="Genomic_DNA"/>
</dbReference>
<dbReference type="Proteomes" id="UP000185829">
    <property type="component" value="Unassembled WGS sequence"/>
</dbReference>
<name>A0A9X8WLH1_9BACI</name>
<comment type="caution">
    <text evidence="1">The sequence shown here is derived from an EMBL/GenBank/DDBJ whole genome shotgun (WGS) entry which is preliminary data.</text>
</comment>
<gene>
    <name evidence="1" type="ORF">SAMN05878482_10533</name>
</gene>
<proteinExistence type="predicted"/>
<reference evidence="1 2" key="1">
    <citation type="submission" date="2017-01" db="EMBL/GenBank/DDBJ databases">
        <authorList>
            <person name="Varghese N."/>
            <person name="Submissions S."/>
        </authorList>
    </citation>
    <scope>NUCLEOTIDE SEQUENCE [LARGE SCALE GENOMIC DNA]</scope>
    <source>
        <strain evidence="1 2">RUG2-6</strain>
    </source>
</reference>
<accession>A0A9X8WLH1</accession>
<organism evidence="1 2">
    <name type="scientific">Peribacillus simplex</name>
    <dbReference type="NCBI Taxonomy" id="1478"/>
    <lineage>
        <taxon>Bacteria</taxon>
        <taxon>Bacillati</taxon>
        <taxon>Bacillota</taxon>
        <taxon>Bacilli</taxon>
        <taxon>Bacillales</taxon>
        <taxon>Bacillaceae</taxon>
        <taxon>Peribacillus</taxon>
    </lineage>
</organism>
<sequence length="140" mass="16340">MENLLDVNDTPRPESIKFFLDVISKHQSVKSVKQIGLPLFKLIKKNDSELRVLLVNIYILSESEFLDIFSRYQNIDAIVNSSNWNDYTGSAKNLAKEHNIGLFNFKEFMGALNYDNKHFFINYITAAEREENKKNNRSIF</sequence>
<evidence type="ECO:0000313" key="1">
    <source>
        <dbReference type="EMBL" id="SIR68672.1"/>
    </source>
</evidence>
<evidence type="ECO:0000313" key="2">
    <source>
        <dbReference type="Proteomes" id="UP000185829"/>
    </source>
</evidence>
<dbReference type="AlphaFoldDB" id="A0A9X8WLH1"/>